<dbReference type="Proteomes" id="UP000469292">
    <property type="component" value="Unassembled WGS sequence"/>
</dbReference>
<evidence type="ECO:0000313" key="2">
    <source>
        <dbReference type="EMBL" id="NEG70481.1"/>
    </source>
</evidence>
<dbReference type="EMBL" id="VYSG01000004">
    <property type="protein sequence ID" value="NEG70481.1"/>
    <property type="molecule type" value="Genomic_DNA"/>
</dbReference>
<dbReference type="RefSeq" id="WP_163228089.1">
    <property type="nucleotide sequence ID" value="NZ_VYSG01000004.1"/>
</dbReference>
<comment type="caution">
    <text evidence="2">The sequence shown here is derived from an EMBL/GenBank/DDBJ whole genome shotgun (WGS) entry which is preliminary data.</text>
</comment>
<dbReference type="Pfam" id="PF13191">
    <property type="entry name" value="AAA_16"/>
    <property type="match status" value="1"/>
</dbReference>
<accession>A0A6I5N9K4</accession>
<reference evidence="2 3" key="1">
    <citation type="submission" date="2019-09" db="EMBL/GenBank/DDBJ databases">
        <title>Phylogenetic characterization of a novel taxon of the genus Bifidobacterium: Bifidobacterium choloepi sp. nov.</title>
        <authorList>
            <person name="Modesto M."/>
            <person name="Satti M."/>
        </authorList>
    </citation>
    <scope>NUCLEOTIDE SEQUENCE [LARGE SCALE GENOMIC DNA]</scope>
    <source>
        <strain evidence="2 3">BRDM6</strain>
    </source>
</reference>
<organism evidence="2 3">
    <name type="scientific">Bifidobacterium choloepi</name>
    <dbReference type="NCBI Taxonomy" id="2614131"/>
    <lineage>
        <taxon>Bacteria</taxon>
        <taxon>Bacillati</taxon>
        <taxon>Actinomycetota</taxon>
        <taxon>Actinomycetes</taxon>
        <taxon>Bifidobacteriales</taxon>
        <taxon>Bifidobacteriaceae</taxon>
        <taxon>Bifidobacterium</taxon>
    </lineage>
</organism>
<dbReference type="SUPFAM" id="SSF52540">
    <property type="entry name" value="P-loop containing nucleoside triphosphate hydrolases"/>
    <property type="match status" value="1"/>
</dbReference>
<evidence type="ECO:0000259" key="1">
    <source>
        <dbReference type="Pfam" id="PF13191"/>
    </source>
</evidence>
<dbReference type="AlphaFoldDB" id="A0A6I5N9K4"/>
<dbReference type="PANTHER" id="PTHR34301:SF8">
    <property type="entry name" value="ATPASE DOMAIN-CONTAINING PROTEIN"/>
    <property type="match status" value="1"/>
</dbReference>
<proteinExistence type="predicted"/>
<dbReference type="PANTHER" id="PTHR34301">
    <property type="entry name" value="DNA-BINDING PROTEIN-RELATED"/>
    <property type="match status" value="1"/>
</dbReference>
<dbReference type="InterPro" id="IPR027417">
    <property type="entry name" value="P-loop_NTPase"/>
</dbReference>
<protein>
    <submittedName>
        <fullName evidence="2">ATP-binding protein</fullName>
    </submittedName>
</protein>
<name>A0A6I5N9K4_9BIFI</name>
<feature type="domain" description="Orc1-like AAA ATPase" evidence="1">
    <location>
        <begin position="16"/>
        <end position="175"/>
    </location>
</feature>
<keyword evidence="2" id="KW-0067">ATP-binding</keyword>
<keyword evidence="2" id="KW-0547">Nucleotide-binding</keyword>
<dbReference type="GO" id="GO:0005524">
    <property type="term" value="F:ATP binding"/>
    <property type="evidence" value="ECO:0007669"/>
    <property type="project" value="UniProtKB-KW"/>
</dbReference>
<sequence>MSNPFKPTAGKTPPVLIGRESDLEEFSIGLDDGPGAPSRLMYFTGARGVGKTVMLNAIGDIACERKWVVVDETADAGFIDRIIQALDRKKHRVSSIKLPTASVSTALGSAEATVGLGEVEFADTQASLDLRHAIGDRLDSLNEKKRGILVTLDEVQPQSIAEMRALATAVQHLIREDRNIAFVFAGLPAMVEEVINDDILTFLRRSLRKHLGSVAQTDIEQAFAETIHAGDKQADDNVITRLAEATNGYPYMIQLVGYYAWQNADRGDGPSVITMDEAERGIATAQTMLGSMVHGPAFDELPDMARSYLLAMSQDDGPSKTADIASRLGHDTGYANVYRTRLIKEDLIEPAGYGLVDFKIPYMREYLREHGTNEQMRRNLEE</sequence>
<evidence type="ECO:0000313" key="3">
    <source>
        <dbReference type="Proteomes" id="UP000469292"/>
    </source>
</evidence>
<dbReference type="Gene3D" id="3.40.50.300">
    <property type="entry name" value="P-loop containing nucleotide triphosphate hydrolases"/>
    <property type="match status" value="1"/>
</dbReference>
<keyword evidence="3" id="KW-1185">Reference proteome</keyword>
<gene>
    <name evidence="2" type="ORF">F6S87_07735</name>
</gene>
<dbReference type="InterPro" id="IPR041664">
    <property type="entry name" value="AAA_16"/>
</dbReference>